<evidence type="ECO:0000313" key="3">
    <source>
        <dbReference type="Proteomes" id="UP000569914"/>
    </source>
</evidence>
<feature type="domain" description="Xylose isomerase-like TIM barrel" evidence="1">
    <location>
        <begin position="30"/>
        <end position="210"/>
    </location>
</feature>
<dbReference type="Gene3D" id="3.20.20.150">
    <property type="entry name" value="Divalent-metal-dependent TIM barrel enzymes"/>
    <property type="match status" value="1"/>
</dbReference>
<sequence length="248" mass="26451">MSHPTGLSVQLYTVRNALAEDFDGTLAKIAGFGYTQVEPFGLTDYADALRTGLSQHNLTAPSTHVGLLKGDQEEIFGVAKELGVSLVIDPHVDPARWESAEDVKQIAADLNSAAEKAAAHGLTVGYHNHWFELESIIDGKHALEVLADNLADGVVLEVDTYWAKVGGADVPALLQRLGEKVVALHIKDGDGTRDNKKQVPLGTGSIPIWEYVDAAPNALRVVELDDSEQDLIEAVGTSFAYLSAGKGA</sequence>
<organism evidence="2 3">
    <name type="scientific">Microlunatus parietis</name>
    <dbReference type="NCBI Taxonomy" id="682979"/>
    <lineage>
        <taxon>Bacteria</taxon>
        <taxon>Bacillati</taxon>
        <taxon>Actinomycetota</taxon>
        <taxon>Actinomycetes</taxon>
        <taxon>Propionibacteriales</taxon>
        <taxon>Propionibacteriaceae</taxon>
        <taxon>Microlunatus</taxon>
    </lineage>
</organism>
<gene>
    <name evidence="2" type="ORF">BKA15_002121</name>
</gene>
<evidence type="ECO:0000313" key="2">
    <source>
        <dbReference type="EMBL" id="NYE70792.1"/>
    </source>
</evidence>
<dbReference type="Pfam" id="PF01261">
    <property type="entry name" value="AP_endonuc_2"/>
    <property type="match status" value="1"/>
</dbReference>
<dbReference type="InterPro" id="IPR050312">
    <property type="entry name" value="IolE/XylAMocC-like"/>
</dbReference>
<reference evidence="2 3" key="1">
    <citation type="submission" date="2020-07" db="EMBL/GenBank/DDBJ databases">
        <title>Sequencing the genomes of 1000 actinobacteria strains.</title>
        <authorList>
            <person name="Klenk H.-P."/>
        </authorList>
    </citation>
    <scope>NUCLEOTIDE SEQUENCE [LARGE SCALE GENOMIC DNA]</scope>
    <source>
        <strain evidence="2 3">DSM 22083</strain>
    </source>
</reference>
<dbReference type="SUPFAM" id="SSF51658">
    <property type="entry name" value="Xylose isomerase-like"/>
    <property type="match status" value="1"/>
</dbReference>
<keyword evidence="3" id="KW-1185">Reference proteome</keyword>
<dbReference type="Proteomes" id="UP000569914">
    <property type="component" value="Unassembled WGS sequence"/>
</dbReference>
<keyword evidence="2" id="KW-0413">Isomerase</keyword>
<dbReference type="InterPro" id="IPR036237">
    <property type="entry name" value="Xyl_isomerase-like_sf"/>
</dbReference>
<dbReference type="PANTHER" id="PTHR12110:SF41">
    <property type="entry name" value="INOSOSE DEHYDRATASE"/>
    <property type="match status" value="1"/>
</dbReference>
<name>A0A7Y9I5Q9_9ACTN</name>
<dbReference type="EMBL" id="JACCBU010000001">
    <property type="protein sequence ID" value="NYE70792.1"/>
    <property type="molecule type" value="Genomic_DNA"/>
</dbReference>
<dbReference type="GO" id="GO:0016853">
    <property type="term" value="F:isomerase activity"/>
    <property type="evidence" value="ECO:0007669"/>
    <property type="project" value="UniProtKB-KW"/>
</dbReference>
<comment type="caution">
    <text evidence="2">The sequence shown here is derived from an EMBL/GenBank/DDBJ whole genome shotgun (WGS) entry which is preliminary data.</text>
</comment>
<proteinExistence type="predicted"/>
<evidence type="ECO:0000259" key="1">
    <source>
        <dbReference type="Pfam" id="PF01261"/>
    </source>
</evidence>
<dbReference type="PANTHER" id="PTHR12110">
    <property type="entry name" value="HYDROXYPYRUVATE ISOMERASE"/>
    <property type="match status" value="1"/>
</dbReference>
<dbReference type="AlphaFoldDB" id="A0A7Y9I5Q9"/>
<protein>
    <submittedName>
        <fullName evidence="2">Sugar phosphate isomerase/epimerase</fullName>
    </submittedName>
</protein>
<accession>A0A7Y9I5Q9</accession>
<dbReference type="RefSeq" id="WP_179750518.1">
    <property type="nucleotide sequence ID" value="NZ_JACCBU010000001.1"/>
</dbReference>
<dbReference type="InterPro" id="IPR013022">
    <property type="entry name" value="Xyl_isomerase-like_TIM-brl"/>
</dbReference>